<organism evidence="2 3">
    <name type="scientific">Araneus ventricosus</name>
    <name type="common">Orbweaver spider</name>
    <name type="synonym">Epeira ventricosa</name>
    <dbReference type="NCBI Taxonomy" id="182803"/>
    <lineage>
        <taxon>Eukaryota</taxon>
        <taxon>Metazoa</taxon>
        <taxon>Ecdysozoa</taxon>
        <taxon>Arthropoda</taxon>
        <taxon>Chelicerata</taxon>
        <taxon>Arachnida</taxon>
        <taxon>Araneae</taxon>
        <taxon>Araneomorphae</taxon>
        <taxon>Entelegynae</taxon>
        <taxon>Araneoidea</taxon>
        <taxon>Araneidae</taxon>
        <taxon>Araneus</taxon>
    </lineage>
</organism>
<feature type="compositionally biased region" description="Polar residues" evidence="1">
    <location>
        <begin position="37"/>
        <end position="48"/>
    </location>
</feature>
<evidence type="ECO:0000256" key="1">
    <source>
        <dbReference type="SAM" id="MobiDB-lite"/>
    </source>
</evidence>
<sequence length="97" mass="11050">MKKRQSKIEEMPLRCGDHPGPSTYAKRTLLPLSYTPTGSVQISNSKSRQPVMKKKDSQKLKKRLQVRGSKFPGPFTCKVNALPLSYTPDDRKRDCEQ</sequence>
<accession>A0A4Y2RDD9</accession>
<comment type="caution">
    <text evidence="2">The sequence shown here is derived from an EMBL/GenBank/DDBJ whole genome shotgun (WGS) entry which is preliminary data.</text>
</comment>
<gene>
    <name evidence="2" type="ORF">AVEN_78207_1</name>
</gene>
<reference evidence="2 3" key="1">
    <citation type="journal article" date="2019" name="Sci. Rep.">
        <title>Orb-weaving spider Araneus ventricosus genome elucidates the spidroin gene catalogue.</title>
        <authorList>
            <person name="Kono N."/>
            <person name="Nakamura H."/>
            <person name="Ohtoshi R."/>
            <person name="Moran D.A.P."/>
            <person name="Shinohara A."/>
            <person name="Yoshida Y."/>
            <person name="Fujiwara M."/>
            <person name="Mori M."/>
            <person name="Tomita M."/>
            <person name="Arakawa K."/>
        </authorList>
    </citation>
    <scope>NUCLEOTIDE SEQUENCE [LARGE SCALE GENOMIC DNA]</scope>
</reference>
<protein>
    <submittedName>
        <fullName evidence="2">Uncharacterized protein</fullName>
    </submittedName>
</protein>
<dbReference type="Proteomes" id="UP000499080">
    <property type="component" value="Unassembled WGS sequence"/>
</dbReference>
<proteinExistence type="predicted"/>
<feature type="compositionally biased region" description="Basic and acidic residues" evidence="1">
    <location>
        <begin position="1"/>
        <end position="17"/>
    </location>
</feature>
<keyword evidence="3" id="KW-1185">Reference proteome</keyword>
<feature type="region of interest" description="Disordered" evidence="1">
    <location>
        <begin position="1"/>
        <end position="24"/>
    </location>
</feature>
<name>A0A4Y2RDD9_ARAVE</name>
<evidence type="ECO:0000313" key="3">
    <source>
        <dbReference type="Proteomes" id="UP000499080"/>
    </source>
</evidence>
<feature type="region of interest" description="Disordered" evidence="1">
    <location>
        <begin position="37"/>
        <end position="62"/>
    </location>
</feature>
<dbReference type="EMBL" id="BGPR01144220">
    <property type="protein sequence ID" value="GBN73723.1"/>
    <property type="molecule type" value="Genomic_DNA"/>
</dbReference>
<evidence type="ECO:0000313" key="2">
    <source>
        <dbReference type="EMBL" id="GBN73723.1"/>
    </source>
</evidence>
<dbReference type="AlphaFoldDB" id="A0A4Y2RDD9"/>